<evidence type="ECO:0000313" key="1">
    <source>
        <dbReference type="EMBL" id="ETS86429.1"/>
    </source>
</evidence>
<protein>
    <submittedName>
        <fullName evidence="1">Uncharacterized protein</fullName>
    </submittedName>
</protein>
<dbReference type="RefSeq" id="XP_007827029.1">
    <property type="nucleotide sequence ID" value="XM_007828838.1"/>
</dbReference>
<dbReference type="InParanoid" id="W3XK85"/>
<gene>
    <name evidence="1" type="ORF">PFICI_00257</name>
</gene>
<dbReference type="GeneID" id="19265270"/>
<evidence type="ECO:0000313" key="2">
    <source>
        <dbReference type="Proteomes" id="UP000030651"/>
    </source>
</evidence>
<dbReference type="KEGG" id="pfy:PFICI_00257"/>
<dbReference type="HOGENOM" id="CLU_2484047_0_0_1"/>
<sequence>MDPQAEFISSAIKDELTYEQRLFEFSMNSNKRELHFLAFRGLQRENILRLQNSLSMCKKKTLERHQFTEEHPGQLTQLLHDYSTFSY</sequence>
<dbReference type="Proteomes" id="UP000030651">
    <property type="component" value="Unassembled WGS sequence"/>
</dbReference>
<dbReference type="AlphaFoldDB" id="W3XK85"/>
<reference evidence="2" key="1">
    <citation type="journal article" date="2015" name="BMC Genomics">
        <title>Genomic and transcriptomic analysis of the endophytic fungus Pestalotiopsis fici reveals its lifestyle and high potential for synthesis of natural products.</title>
        <authorList>
            <person name="Wang X."/>
            <person name="Zhang X."/>
            <person name="Liu L."/>
            <person name="Xiang M."/>
            <person name="Wang W."/>
            <person name="Sun X."/>
            <person name="Che Y."/>
            <person name="Guo L."/>
            <person name="Liu G."/>
            <person name="Guo L."/>
            <person name="Wang C."/>
            <person name="Yin W.B."/>
            <person name="Stadler M."/>
            <person name="Zhang X."/>
            <person name="Liu X."/>
        </authorList>
    </citation>
    <scope>NUCLEOTIDE SEQUENCE [LARGE SCALE GENOMIC DNA]</scope>
    <source>
        <strain evidence="2">W106-1 / CGMCC3.15140</strain>
    </source>
</reference>
<dbReference type="OrthoDB" id="3498999at2759"/>
<organism evidence="1 2">
    <name type="scientific">Pestalotiopsis fici (strain W106-1 / CGMCC3.15140)</name>
    <dbReference type="NCBI Taxonomy" id="1229662"/>
    <lineage>
        <taxon>Eukaryota</taxon>
        <taxon>Fungi</taxon>
        <taxon>Dikarya</taxon>
        <taxon>Ascomycota</taxon>
        <taxon>Pezizomycotina</taxon>
        <taxon>Sordariomycetes</taxon>
        <taxon>Xylariomycetidae</taxon>
        <taxon>Amphisphaeriales</taxon>
        <taxon>Sporocadaceae</taxon>
        <taxon>Pestalotiopsis</taxon>
    </lineage>
</organism>
<accession>W3XK85</accession>
<keyword evidence="2" id="KW-1185">Reference proteome</keyword>
<dbReference type="EMBL" id="KI912109">
    <property type="protein sequence ID" value="ETS86429.1"/>
    <property type="molecule type" value="Genomic_DNA"/>
</dbReference>
<name>W3XK85_PESFW</name>
<proteinExistence type="predicted"/>